<dbReference type="InterPro" id="IPR036086">
    <property type="entry name" value="ParB/Sulfiredoxin_sf"/>
</dbReference>
<keyword evidence="3" id="KW-0238">DNA-binding</keyword>
<dbReference type="RefSeq" id="WP_013022782.1">
    <property type="nucleotide sequence ID" value="NC_013949.1"/>
</dbReference>
<dbReference type="KEGG" id="hms:HMU04290"/>
<evidence type="ECO:0000313" key="6">
    <source>
        <dbReference type="Proteomes" id="UP000001522"/>
    </source>
</evidence>
<dbReference type="GO" id="GO:0045881">
    <property type="term" value="P:positive regulation of sporulation resulting in formation of a cellular spore"/>
    <property type="evidence" value="ECO:0007669"/>
    <property type="project" value="TreeGrafter"/>
</dbReference>
<dbReference type="AlphaFoldDB" id="D3UGS0"/>
<proteinExistence type="inferred from homology"/>
<evidence type="ECO:0000256" key="3">
    <source>
        <dbReference type="ARBA" id="ARBA00023125"/>
    </source>
</evidence>
<dbReference type="InterPro" id="IPR003115">
    <property type="entry name" value="ParB_N"/>
</dbReference>
<dbReference type="Gene3D" id="3.90.1530.30">
    <property type="match status" value="1"/>
</dbReference>
<dbReference type="CDD" id="cd16393">
    <property type="entry name" value="SPO0J_N"/>
    <property type="match status" value="1"/>
</dbReference>
<dbReference type="Gene3D" id="1.10.10.2830">
    <property type="match status" value="1"/>
</dbReference>
<dbReference type="FunFam" id="3.90.1530.30:FF:000001">
    <property type="entry name" value="Chromosome partitioning protein ParB"/>
    <property type="match status" value="1"/>
</dbReference>
<feature type="domain" description="ParB-like N-terminal" evidence="4">
    <location>
        <begin position="35"/>
        <end position="125"/>
    </location>
</feature>
<evidence type="ECO:0000313" key="5">
    <source>
        <dbReference type="EMBL" id="CBG39691.1"/>
    </source>
</evidence>
<dbReference type="STRING" id="679897.HMU04290"/>
<dbReference type="PANTHER" id="PTHR33375:SF1">
    <property type="entry name" value="CHROMOSOME-PARTITIONING PROTEIN PARB-RELATED"/>
    <property type="match status" value="1"/>
</dbReference>
<protein>
    <submittedName>
        <fullName evidence="5">ParB family protein</fullName>
    </submittedName>
</protein>
<sequence>MAKKQLALGRGLDAILGDVERAYSNHLSDHSERIIDLSIDAIAPNPFQPRKVFQEESIKELSESIIEHGLLQPIIVCQNDKKDYILIAGERRLRACKLAGKNSIRAIVAEIDLARLGELALIENIQRENLNPIDLAKSYQTLISEYGITHEALAQKIKKSRTQVTNTLRLLQLLPEVQQALIDGKITQGHAKMLVGLEDGDQELLFHSVEGQKLSVSDTEKMVQNFKKNKRGKGMSDSSKPLQLQKLQEILGEMDLRVKISRQSLIIDFQNENQVEFLIRKLQSSNVNSGFFC</sequence>
<dbReference type="GO" id="GO:0003677">
    <property type="term" value="F:DNA binding"/>
    <property type="evidence" value="ECO:0007669"/>
    <property type="project" value="UniProtKB-KW"/>
</dbReference>
<dbReference type="PANTHER" id="PTHR33375">
    <property type="entry name" value="CHROMOSOME-PARTITIONING PROTEIN PARB-RELATED"/>
    <property type="match status" value="1"/>
</dbReference>
<dbReference type="InterPro" id="IPR050336">
    <property type="entry name" value="Chromosome_partition/occlusion"/>
</dbReference>
<organism evidence="5 6">
    <name type="scientific">Helicobacter mustelae (strain ATCC 43772 / CCUG 25715 / CIP 103759 / LMG 18044 / NCTC 12198 / R85-136P)</name>
    <name type="common">Campylobacter mustelae</name>
    <dbReference type="NCBI Taxonomy" id="679897"/>
    <lineage>
        <taxon>Bacteria</taxon>
        <taxon>Pseudomonadati</taxon>
        <taxon>Campylobacterota</taxon>
        <taxon>Epsilonproteobacteria</taxon>
        <taxon>Campylobacterales</taxon>
        <taxon>Helicobacteraceae</taxon>
        <taxon>Helicobacter</taxon>
    </lineage>
</organism>
<dbReference type="NCBIfam" id="TIGR00180">
    <property type="entry name" value="parB_part"/>
    <property type="match status" value="1"/>
</dbReference>
<reference evidence="5 6" key="1">
    <citation type="journal article" date="2010" name="BMC Genomics">
        <title>Comparative genomics and proteomics of Helicobacter mustelae, an ulcerogenic and carcinogenic gastric pathogen.</title>
        <authorList>
            <person name="O'Toole P.W."/>
            <person name="Snelling W.J."/>
            <person name="Canchaya C."/>
            <person name="Forde B.M."/>
            <person name="Hardie K.R."/>
            <person name="Josenhans C."/>
            <person name="Graham R.L.J."/>
            <person name="McMullan G."/>
            <person name="Parkhill J."/>
            <person name="Belda E."/>
            <person name="Bentley S.D."/>
        </authorList>
    </citation>
    <scope>NUCLEOTIDE SEQUENCE [LARGE SCALE GENOMIC DNA]</scope>
    <source>
        <strain evidence="6">ATCC 43772 / LMG 18044 / NCTC 12198 / 12198</strain>
    </source>
</reference>
<comment type="similarity">
    <text evidence="1">Belongs to the ParB family.</text>
</comment>
<accession>D3UGS0</accession>
<dbReference type="SUPFAM" id="SSF109709">
    <property type="entry name" value="KorB DNA-binding domain-like"/>
    <property type="match status" value="1"/>
</dbReference>
<name>D3UGS0_HELM1</name>
<evidence type="ECO:0000256" key="1">
    <source>
        <dbReference type="ARBA" id="ARBA00006295"/>
    </source>
</evidence>
<dbReference type="InterPro" id="IPR041468">
    <property type="entry name" value="HTH_ParB/Spo0J"/>
</dbReference>
<gene>
    <name evidence="5" type="ordered locus">HMU04290</name>
</gene>
<dbReference type="Pfam" id="PF17762">
    <property type="entry name" value="HTH_ParB"/>
    <property type="match status" value="1"/>
</dbReference>
<evidence type="ECO:0000259" key="4">
    <source>
        <dbReference type="SMART" id="SM00470"/>
    </source>
</evidence>
<keyword evidence="2" id="KW-0159">Chromosome partition</keyword>
<keyword evidence="6" id="KW-1185">Reference proteome</keyword>
<dbReference type="EMBL" id="FN555004">
    <property type="protein sequence ID" value="CBG39691.1"/>
    <property type="molecule type" value="Genomic_DNA"/>
</dbReference>
<dbReference type="InterPro" id="IPR004437">
    <property type="entry name" value="ParB/RepB/Spo0J"/>
</dbReference>
<evidence type="ECO:0000256" key="2">
    <source>
        <dbReference type="ARBA" id="ARBA00022829"/>
    </source>
</evidence>
<dbReference type="GO" id="GO:0005694">
    <property type="term" value="C:chromosome"/>
    <property type="evidence" value="ECO:0007669"/>
    <property type="project" value="TreeGrafter"/>
</dbReference>
<dbReference type="eggNOG" id="COG1475">
    <property type="taxonomic scope" value="Bacteria"/>
</dbReference>
<dbReference type="FunFam" id="1.10.10.2830:FF:000001">
    <property type="entry name" value="Chromosome partitioning protein ParB"/>
    <property type="match status" value="1"/>
</dbReference>
<dbReference type="GO" id="GO:0007059">
    <property type="term" value="P:chromosome segregation"/>
    <property type="evidence" value="ECO:0007669"/>
    <property type="project" value="UniProtKB-KW"/>
</dbReference>
<dbReference type="HOGENOM" id="CLU_023853_0_1_7"/>
<dbReference type="Pfam" id="PF02195">
    <property type="entry name" value="ParB_N"/>
    <property type="match status" value="1"/>
</dbReference>
<dbReference type="SUPFAM" id="SSF110849">
    <property type="entry name" value="ParB/Sulfiredoxin"/>
    <property type="match status" value="1"/>
</dbReference>
<dbReference type="Proteomes" id="UP000001522">
    <property type="component" value="Chromosome"/>
</dbReference>
<dbReference type="SMART" id="SM00470">
    <property type="entry name" value="ParB"/>
    <property type="match status" value="1"/>
</dbReference>